<reference evidence="2 3" key="1">
    <citation type="journal article" date="2016" name="Sci. Rep.">
        <title>Metabolic traits of an uncultured archaeal lineage -MSBL1- from brine pools of the Red Sea.</title>
        <authorList>
            <person name="Mwirichia R."/>
            <person name="Alam I."/>
            <person name="Rashid M."/>
            <person name="Vinu M."/>
            <person name="Ba-Alawi W."/>
            <person name="Anthony Kamau A."/>
            <person name="Kamanda Ngugi D."/>
            <person name="Goker M."/>
            <person name="Klenk H.P."/>
            <person name="Bajic V."/>
            <person name="Stingl U."/>
        </authorList>
    </citation>
    <scope>NUCLEOTIDE SEQUENCE [LARGE SCALE GENOMIC DNA]</scope>
    <source>
        <strain evidence="2">SCGC-AAA382A03</strain>
    </source>
</reference>
<dbReference type="Pfam" id="PF23843">
    <property type="entry name" value="DUF7210"/>
    <property type="match status" value="1"/>
</dbReference>
<accession>A0A133VDU9</accession>
<dbReference type="AlphaFoldDB" id="A0A133VDU9"/>
<feature type="domain" description="DUF7210" evidence="1">
    <location>
        <begin position="1"/>
        <end position="38"/>
    </location>
</feature>
<evidence type="ECO:0000313" key="2">
    <source>
        <dbReference type="EMBL" id="KXB04620.1"/>
    </source>
</evidence>
<gene>
    <name evidence="2" type="ORF">AKJ49_01880</name>
</gene>
<organism evidence="2 3">
    <name type="scientific">candidate division MSBL1 archaeon SCGC-AAA382A03</name>
    <dbReference type="NCBI Taxonomy" id="1698278"/>
    <lineage>
        <taxon>Archaea</taxon>
        <taxon>Methanobacteriati</taxon>
        <taxon>Methanobacteriota</taxon>
        <taxon>candidate division MSBL1</taxon>
    </lineage>
</organism>
<name>A0A133VDU9_9EURY</name>
<evidence type="ECO:0000259" key="1">
    <source>
        <dbReference type="Pfam" id="PF23843"/>
    </source>
</evidence>
<keyword evidence="3" id="KW-1185">Reference proteome</keyword>
<dbReference type="Proteomes" id="UP000070549">
    <property type="component" value="Unassembled WGS sequence"/>
</dbReference>
<sequence>MKVIIEKNFEHKGKTYEPGQTVALPEKAAQQAIEKGVAKNAEKIEDEIEIKTGNEVDNSSEG</sequence>
<proteinExistence type="predicted"/>
<dbReference type="EMBL" id="LHYC01000053">
    <property type="protein sequence ID" value="KXB04620.1"/>
    <property type="molecule type" value="Genomic_DNA"/>
</dbReference>
<evidence type="ECO:0000313" key="3">
    <source>
        <dbReference type="Proteomes" id="UP000070549"/>
    </source>
</evidence>
<dbReference type="InterPro" id="IPR055634">
    <property type="entry name" value="DUF7210"/>
</dbReference>
<protein>
    <recommendedName>
        <fullName evidence="1">DUF7210 domain-containing protein</fullName>
    </recommendedName>
</protein>
<comment type="caution">
    <text evidence="2">The sequence shown here is derived from an EMBL/GenBank/DDBJ whole genome shotgun (WGS) entry which is preliminary data.</text>
</comment>